<name>A0A951U792_9CYAN</name>
<comment type="caution">
    <text evidence="1">The sequence shown here is derived from an EMBL/GenBank/DDBJ whole genome shotgun (WGS) entry which is preliminary data.</text>
</comment>
<dbReference type="AlphaFoldDB" id="A0A951U792"/>
<organism evidence="1 2">
    <name type="scientific">Pegethrix bostrychoides GSE-TBD4-15B</name>
    <dbReference type="NCBI Taxonomy" id="2839662"/>
    <lineage>
        <taxon>Bacteria</taxon>
        <taxon>Bacillati</taxon>
        <taxon>Cyanobacteriota</taxon>
        <taxon>Cyanophyceae</taxon>
        <taxon>Oculatellales</taxon>
        <taxon>Oculatellaceae</taxon>
        <taxon>Pegethrix</taxon>
    </lineage>
</organism>
<dbReference type="EMBL" id="JAHHHV010000090">
    <property type="protein sequence ID" value="MBW4468525.1"/>
    <property type="molecule type" value="Genomic_DNA"/>
</dbReference>
<proteinExistence type="predicted"/>
<reference evidence="1" key="1">
    <citation type="submission" date="2021-05" db="EMBL/GenBank/DDBJ databases">
        <authorList>
            <person name="Pietrasiak N."/>
            <person name="Ward R."/>
            <person name="Stajich J.E."/>
            <person name="Kurbessoian T."/>
        </authorList>
    </citation>
    <scope>NUCLEOTIDE SEQUENCE</scope>
    <source>
        <strain evidence="1">GSE-TBD4-15B</strain>
    </source>
</reference>
<reference evidence="1" key="2">
    <citation type="journal article" date="2022" name="Microbiol. Resour. Announc.">
        <title>Metagenome Sequencing to Explore Phylogenomics of Terrestrial Cyanobacteria.</title>
        <authorList>
            <person name="Ward R.D."/>
            <person name="Stajich J.E."/>
            <person name="Johansen J.R."/>
            <person name="Huntemann M."/>
            <person name="Clum A."/>
            <person name="Foster B."/>
            <person name="Foster B."/>
            <person name="Roux S."/>
            <person name="Palaniappan K."/>
            <person name="Varghese N."/>
            <person name="Mukherjee S."/>
            <person name="Reddy T.B.K."/>
            <person name="Daum C."/>
            <person name="Copeland A."/>
            <person name="Chen I.A."/>
            <person name="Ivanova N.N."/>
            <person name="Kyrpides N.C."/>
            <person name="Shapiro N."/>
            <person name="Eloe-Fadrosh E.A."/>
            <person name="Pietrasiak N."/>
        </authorList>
    </citation>
    <scope>NUCLEOTIDE SEQUENCE</scope>
    <source>
        <strain evidence="1">GSE-TBD4-15B</strain>
    </source>
</reference>
<evidence type="ECO:0000313" key="1">
    <source>
        <dbReference type="EMBL" id="MBW4468525.1"/>
    </source>
</evidence>
<gene>
    <name evidence="1" type="ORF">KME07_24125</name>
</gene>
<accession>A0A951U792</accession>
<evidence type="ECO:0000313" key="2">
    <source>
        <dbReference type="Proteomes" id="UP000707356"/>
    </source>
</evidence>
<sequence>MLKSIFFSIVSIVRSTQNFIKTFIKTLWQALRDRPDEWNSEQALQLGNSLSTALGYELPEAAPSRWDTEKLTQMSENLAHIHPGL</sequence>
<protein>
    <submittedName>
        <fullName evidence="1">Uncharacterized protein</fullName>
    </submittedName>
</protein>
<dbReference type="Proteomes" id="UP000707356">
    <property type="component" value="Unassembled WGS sequence"/>
</dbReference>